<dbReference type="AlphaFoldDB" id="A0A4U1L498"/>
<proteinExistence type="predicted"/>
<organism evidence="2 3">
    <name type="scientific">Sphingomonas baiyangensis</name>
    <dbReference type="NCBI Taxonomy" id="2572576"/>
    <lineage>
        <taxon>Bacteria</taxon>
        <taxon>Pseudomonadati</taxon>
        <taxon>Pseudomonadota</taxon>
        <taxon>Alphaproteobacteria</taxon>
        <taxon>Sphingomonadales</taxon>
        <taxon>Sphingomonadaceae</taxon>
        <taxon>Sphingomonas</taxon>
    </lineage>
</organism>
<dbReference type="EMBL" id="SWKR01000002">
    <property type="protein sequence ID" value="TKD50985.1"/>
    <property type="molecule type" value="Genomic_DNA"/>
</dbReference>
<dbReference type="Proteomes" id="UP000309138">
    <property type="component" value="Unassembled WGS sequence"/>
</dbReference>
<dbReference type="InterPro" id="IPR011044">
    <property type="entry name" value="Quino_amine_DH_bsu"/>
</dbReference>
<keyword evidence="1" id="KW-0732">Signal</keyword>
<dbReference type="OrthoDB" id="9783700at2"/>
<dbReference type="PANTHER" id="PTHR31270">
    <property type="entry name" value="GLUTAMINYL-PEPTIDE CYCLOTRANSFERASE"/>
    <property type="match status" value="1"/>
</dbReference>
<keyword evidence="2" id="KW-0808">Transferase</keyword>
<dbReference type="RefSeq" id="WP_136942932.1">
    <property type="nucleotide sequence ID" value="NZ_SWKR01000002.1"/>
</dbReference>
<evidence type="ECO:0000256" key="1">
    <source>
        <dbReference type="SAM" id="SignalP"/>
    </source>
</evidence>
<dbReference type="InterPro" id="IPR007788">
    <property type="entry name" value="QCT"/>
</dbReference>
<gene>
    <name evidence="2" type="ORF">FBR43_09605</name>
</gene>
<dbReference type="SUPFAM" id="SSF50969">
    <property type="entry name" value="YVTN repeat-like/Quinoprotein amine dehydrogenase"/>
    <property type="match status" value="1"/>
</dbReference>
<dbReference type="Pfam" id="PF05096">
    <property type="entry name" value="Glu_cyclase_2"/>
    <property type="match status" value="1"/>
</dbReference>
<protein>
    <submittedName>
        <fullName evidence="2">Glutaminyl-peptide cyclotransferase</fullName>
    </submittedName>
</protein>
<evidence type="ECO:0000313" key="2">
    <source>
        <dbReference type="EMBL" id="TKD50985.1"/>
    </source>
</evidence>
<comment type="caution">
    <text evidence="2">The sequence shown here is derived from an EMBL/GenBank/DDBJ whole genome shotgun (WGS) entry which is preliminary data.</text>
</comment>
<accession>A0A4U1L498</accession>
<dbReference type="PANTHER" id="PTHR31270:SF1">
    <property type="entry name" value="GLUTAMINYL-PEPTIDE CYCLOTRANSFERASE"/>
    <property type="match status" value="1"/>
</dbReference>
<dbReference type="GO" id="GO:0016603">
    <property type="term" value="F:glutaminyl-peptide cyclotransferase activity"/>
    <property type="evidence" value="ECO:0007669"/>
    <property type="project" value="InterPro"/>
</dbReference>
<name>A0A4U1L498_9SPHN</name>
<keyword evidence="3" id="KW-1185">Reference proteome</keyword>
<reference evidence="2 3" key="1">
    <citation type="submission" date="2019-04" db="EMBL/GenBank/DDBJ databases">
        <authorList>
            <person name="Yang Y."/>
            <person name="Wei D."/>
        </authorList>
    </citation>
    <scope>NUCLEOTIDE SEQUENCE [LARGE SCALE GENOMIC DNA]</scope>
    <source>
        <strain evidence="2 3">L-1-4w-11</strain>
    </source>
</reference>
<sequence>MRVTRHKAMGVAAALTVAAPFAFAQDRIAAAPATAPIAAQAPCPAAIPTYRPAVKARYRHDAGAFTQGLLWHDGALYESTGQEGRSEVRRVALDGGRVQARAPLPADQFGEGLARAGNELVALTWKHGIAHRFDARTLASRGRFAYRGEGWGLTTLGDAFVRSDGSDMLIFHDPASFAETRRVAVTMDGVPLDALNELETIDGRIWANVWQRDWIAVIAPATGCVVARIDLSALVAEIGYRDADRVLNGIAFDPARRRLFVTGKEWPTLFEIALPAI</sequence>
<feature type="signal peptide" evidence="1">
    <location>
        <begin position="1"/>
        <end position="24"/>
    </location>
</feature>
<feature type="chain" id="PRO_5020809354" evidence="1">
    <location>
        <begin position="25"/>
        <end position="277"/>
    </location>
</feature>
<evidence type="ECO:0000313" key="3">
    <source>
        <dbReference type="Proteomes" id="UP000309138"/>
    </source>
</evidence>